<comment type="similarity">
    <text evidence="8">Belongs to the methyltransferase superfamily.</text>
</comment>
<dbReference type="HAMAP" id="MF_00835">
    <property type="entry name" value="BioC"/>
    <property type="match status" value="1"/>
</dbReference>
<sequence length="299" mass="33701">MAEDFYTDKRQVRRSFERAAHSYDAAAVLQREVSDRMQARLGYIKHAPATVLDVGAGTGYGARQLRTQYPAARVIELDLALAMLQFGEPEKAWWKKHLPFARSPSRAPQVCADAEAIPLADGSVDMVWSNLTLQWCNAPDRAFADIHRVLRPDGLLMFSTLGPDTLKELRQAFAGIDGHTHVNRFIDMHDLGDALVRAGFAEPVMDMEIITMTYDSVKAVMQDLKGIGAHNVTQGRQMGLMGKRKWQQVLDRYEKLRRDGRLPATYEVVYGHAWRAADKPSRLLADGRQVIEFRPRPGK</sequence>
<keyword evidence="7 8" id="KW-0093">Biotin biosynthesis</keyword>
<feature type="domain" description="Methyltransferase type 11" evidence="9">
    <location>
        <begin position="52"/>
        <end position="158"/>
    </location>
</feature>
<dbReference type="SUPFAM" id="SSF53335">
    <property type="entry name" value="S-adenosyl-L-methionine-dependent methyltransferases"/>
    <property type="match status" value="1"/>
</dbReference>
<dbReference type="GO" id="GO:0102130">
    <property type="term" value="F:malonyl-CoA methyltransferase activity"/>
    <property type="evidence" value="ECO:0007669"/>
    <property type="project" value="UniProtKB-EC"/>
</dbReference>
<dbReference type="NCBIfam" id="TIGR02072">
    <property type="entry name" value="BioC"/>
    <property type="match status" value="1"/>
</dbReference>
<dbReference type="PANTHER" id="PTHR13090:SF1">
    <property type="entry name" value="ARGININE-HYDROXYLASE NDUFAF5, MITOCHONDRIAL"/>
    <property type="match status" value="1"/>
</dbReference>
<gene>
    <name evidence="8" type="primary">bioC</name>
    <name evidence="10" type="ORF">HNQ59_001471</name>
</gene>
<keyword evidence="6 8" id="KW-0949">S-adenosyl-L-methionine</keyword>
<dbReference type="GO" id="GO:0032259">
    <property type="term" value="P:methylation"/>
    <property type="evidence" value="ECO:0007669"/>
    <property type="project" value="UniProtKB-KW"/>
</dbReference>
<organism evidence="10 11">
    <name type="scientific">Chitinivorax tropicus</name>
    <dbReference type="NCBI Taxonomy" id="714531"/>
    <lineage>
        <taxon>Bacteria</taxon>
        <taxon>Pseudomonadati</taxon>
        <taxon>Pseudomonadota</taxon>
        <taxon>Betaproteobacteria</taxon>
        <taxon>Chitinivorax</taxon>
    </lineage>
</organism>
<comment type="caution">
    <text evidence="10">The sequence shown here is derived from an EMBL/GenBank/DDBJ whole genome shotgun (WGS) entry which is preliminary data.</text>
</comment>
<evidence type="ECO:0000256" key="2">
    <source>
        <dbReference type="ARBA" id="ARBA00004746"/>
    </source>
</evidence>
<comment type="function">
    <text evidence="8">Converts the free carboxyl group of a malonyl-thioester to its methyl ester by transfer of a methyl group from S-adenosyl-L-methionine (SAM). It allows to synthesize pimeloyl-ACP via the fatty acid synthetic pathway.</text>
</comment>
<dbReference type="EMBL" id="JACHHY010000007">
    <property type="protein sequence ID" value="MBB5018186.1"/>
    <property type="molecule type" value="Genomic_DNA"/>
</dbReference>
<evidence type="ECO:0000256" key="3">
    <source>
        <dbReference type="ARBA" id="ARBA00012327"/>
    </source>
</evidence>
<evidence type="ECO:0000256" key="5">
    <source>
        <dbReference type="ARBA" id="ARBA00022679"/>
    </source>
</evidence>
<evidence type="ECO:0000256" key="8">
    <source>
        <dbReference type="HAMAP-Rule" id="MF_00835"/>
    </source>
</evidence>
<evidence type="ECO:0000313" key="10">
    <source>
        <dbReference type="EMBL" id="MBB5018186.1"/>
    </source>
</evidence>
<comment type="catalytic activity">
    <reaction evidence="1 8">
        <text>malonyl-[ACP] + S-adenosyl-L-methionine = malonyl-[ACP] methyl ester + S-adenosyl-L-homocysteine</text>
        <dbReference type="Rhea" id="RHEA:17105"/>
        <dbReference type="Rhea" id="RHEA-COMP:9623"/>
        <dbReference type="Rhea" id="RHEA-COMP:9954"/>
        <dbReference type="ChEBI" id="CHEBI:57856"/>
        <dbReference type="ChEBI" id="CHEBI:59789"/>
        <dbReference type="ChEBI" id="CHEBI:78449"/>
        <dbReference type="ChEBI" id="CHEBI:78845"/>
        <dbReference type="EC" id="2.1.1.197"/>
    </reaction>
</comment>
<dbReference type="Pfam" id="PF08241">
    <property type="entry name" value="Methyltransf_11"/>
    <property type="match status" value="1"/>
</dbReference>
<evidence type="ECO:0000256" key="6">
    <source>
        <dbReference type="ARBA" id="ARBA00022691"/>
    </source>
</evidence>
<evidence type="ECO:0000313" key="11">
    <source>
        <dbReference type="Proteomes" id="UP000575898"/>
    </source>
</evidence>
<dbReference type="Gene3D" id="3.40.50.150">
    <property type="entry name" value="Vaccinia Virus protein VP39"/>
    <property type="match status" value="1"/>
</dbReference>
<dbReference type="InterPro" id="IPR050602">
    <property type="entry name" value="Malonyl-ACP_OMT"/>
</dbReference>
<keyword evidence="4 8" id="KW-0489">Methyltransferase</keyword>
<reference evidence="10 11" key="1">
    <citation type="submission" date="2020-08" db="EMBL/GenBank/DDBJ databases">
        <title>Genomic Encyclopedia of Type Strains, Phase IV (KMG-IV): sequencing the most valuable type-strain genomes for metagenomic binning, comparative biology and taxonomic classification.</title>
        <authorList>
            <person name="Goeker M."/>
        </authorList>
    </citation>
    <scope>NUCLEOTIDE SEQUENCE [LARGE SCALE GENOMIC DNA]</scope>
    <source>
        <strain evidence="10 11">DSM 27165</strain>
    </source>
</reference>
<keyword evidence="11" id="KW-1185">Reference proteome</keyword>
<dbReference type="Proteomes" id="UP000575898">
    <property type="component" value="Unassembled WGS sequence"/>
</dbReference>
<dbReference type="InterPro" id="IPR011814">
    <property type="entry name" value="BioC"/>
</dbReference>
<accession>A0A840MNV7</accession>
<dbReference type="AlphaFoldDB" id="A0A840MNV7"/>
<dbReference type="GO" id="GO:0010340">
    <property type="term" value="F:carboxyl-O-methyltransferase activity"/>
    <property type="evidence" value="ECO:0007669"/>
    <property type="project" value="UniProtKB-UniRule"/>
</dbReference>
<evidence type="ECO:0000259" key="9">
    <source>
        <dbReference type="Pfam" id="PF08241"/>
    </source>
</evidence>
<dbReference type="EC" id="2.1.1.197" evidence="3 8"/>
<dbReference type="UniPathway" id="UPA00078"/>
<dbReference type="InterPro" id="IPR029063">
    <property type="entry name" value="SAM-dependent_MTases_sf"/>
</dbReference>
<protein>
    <recommendedName>
        <fullName evidence="3 8">Malonyl-[acyl-carrier protein] O-methyltransferase</fullName>
        <shortName evidence="8">Malonyl-ACP O-methyltransferase</shortName>
        <ecNumber evidence="3 8">2.1.1.197</ecNumber>
    </recommendedName>
    <alternativeName>
        <fullName evidence="8">Biotin synthesis protein BioC</fullName>
    </alternativeName>
</protein>
<dbReference type="RefSeq" id="WP_184037064.1">
    <property type="nucleotide sequence ID" value="NZ_JACHHY010000007.1"/>
</dbReference>
<dbReference type="GO" id="GO:0009102">
    <property type="term" value="P:biotin biosynthetic process"/>
    <property type="evidence" value="ECO:0007669"/>
    <property type="project" value="UniProtKB-UniRule"/>
</dbReference>
<evidence type="ECO:0000256" key="7">
    <source>
        <dbReference type="ARBA" id="ARBA00022756"/>
    </source>
</evidence>
<dbReference type="GO" id="GO:0008757">
    <property type="term" value="F:S-adenosylmethionine-dependent methyltransferase activity"/>
    <property type="evidence" value="ECO:0007669"/>
    <property type="project" value="InterPro"/>
</dbReference>
<proteinExistence type="inferred from homology"/>
<dbReference type="PANTHER" id="PTHR13090">
    <property type="entry name" value="ARGININE-HYDROXYLASE NDUFAF5, MITOCHONDRIAL"/>
    <property type="match status" value="1"/>
</dbReference>
<name>A0A840MNV7_9PROT</name>
<dbReference type="CDD" id="cd02440">
    <property type="entry name" value="AdoMet_MTases"/>
    <property type="match status" value="1"/>
</dbReference>
<evidence type="ECO:0000256" key="4">
    <source>
        <dbReference type="ARBA" id="ARBA00022603"/>
    </source>
</evidence>
<dbReference type="InterPro" id="IPR013216">
    <property type="entry name" value="Methyltransf_11"/>
</dbReference>
<comment type="pathway">
    <text evidence="2 8">Cofactor biosynthesis; biotin biosynthesis.</text>
</comment>
<keyword evidence="5 8" id="KW-0808">Transferase</keyword>
<evidence type="ECO:0000256" key="1">
    <source>
        <dbReference type="ARBA" id="ARBA00000852"/>
    </source>
</evidence>